<dbReference type="EMBL" id="CP032097">
    <property type="protein sequence ID" value="AXX95883.1"/>
    <property type="molecule type" value="Genomic_DNA"/>
</dbReference>
<accession>A0A347UAK5</accession>
<evidence type="ECO:0000313" key="5">
    <source>
        <dbReference type="Proteomes" id="UP000290588"/>
    </source>
</evidence>
<dbReference type="Pfam" id="PF18765">
    <property type="entry name" value="Polbeta"/>
    <property type="match status" value="1"/>
</dbReference>
<dbReference type="OrthoDB" id="14556at2"/>
<dbReference type="EMBL" id="NXIG01000010">
    <property type="protein sequence ID" value="RXI29741.1"/>
    <property type="molecule type" value="Genomic_DNA"/>
</dbReference>
<evidence type="ECO:0000259" key="1">
    <source>
        <dbReference type="Pfam" id="PF18765"/>
    </source>
</evidence>
<dbReference type="AlphaFoldDB" id="A0A347UAK5"/>
<name>A0A347UAK5_9BACT</name>
<sequence>MRLEKIIINKIKEAICDSFGNVNVYLFGSRIDDTKKGGDIDLAIDIDLDSLEFRKKKIKFLTNLFKKDFHLKIDVVNYNTKDILLKNQIEKNAVLL</sequence>
<dbReference type="KEGG" id="aell:AELL_2257"/>
<evidence type="ECO:0000313" key="2">
    <source>
        <dbReference type="EMBL" id="AXX95883.1"/>
    </source>
</evidence>
<dbReference type="Proteomes" id="UP000290588">
    <property type="component" value="Unassembled WGS sequence"/>
</dbReference>
<dbReference type="InterPro" id="IPR043519">
    <property type="entry name" value="NT_sf"/>
</dbReference>
<dbReference type="SUPFAM" id="SSF81301">
    <property type="entry name" value="Nucleotidyltransferase"/>
    <property type="match status" value="1"/>
</dbReference>
<protein>
    <submittedName>
        <fullName evidence="3">DNA polymerase subunit beta</fullName>
    </submittedName>
    <submittedName>
        <fullName evidence="2">Nucleotidyltransferase domain-containing protein</fullName>
    </submittedName>
</protein>
<dbReference type="CDD" id="cd05403">
    <property type="entry name" value="NT_KNTase_like"/>
    <property type="match status" value="1"/>
</dbReference>
<dbReference type="InterPro" id="IPR041633">
    <property type="entry name" value="Polbeta"/>
</dbReference>
<keyword evidence="4" id="KW-1185">Reference proteome</keyword>
<proteinExistence type="predicted"/>
<reference evidence="3 5" key="1">
    <citation type="submission" date="2017-09" db="EMBL/GenBank/DDBJ databases">
        <title>Genomics of the genus Arcobacter.</title>
        <authorList>
            <person name="Perez-Cataluna A."/>
            <person name="Figueras M.J."/>
            <person name="Salas-Masso N."/>
        </authorList>
    </citation>
    <scope>NUCLEOTIDE SEQUENCE [LARGE SCALE GENOMIC DNA]</scope>
    <source>
        <strain evidence="3 5">CECT 7837</strain>
    </source>
</reference>
<dbReference type="Proteomes" id="UP000262582">
    <property type="component" value="Chromosome"/>
</dbReference>
<dbReference type="Gene3D" id="3.30.460.10">
    <property type="entry name" value="Beta Polymerase, domain 2"/>
    <property type="match status" value="1"/>
</dbReference>
<feature type="domain" description="Polymerase beta nucleotidyltransferase" evidence="1">
    <location>
        <begin position="10"/>
        <end position="96"/>
    </location>
</feature>
<organism evidence="3 5">
    <name type="scientific">Arcobacter ellisii</name>
    <dbReference type="NCBI Taxonomy" id="913109"/>
    <lineage>
        <taxon>Bacteria</taxon>
        <taxon>Pseudomonadati</taxon>
        <taxon>Campylobacterota</taxon>
        <taxon>Epsilonproteobacteria</taxon>
        <taxon>Campylobacterales</taxon>
        <taxon>Arcobacteraceae</taxon>
        <taxon>Arcobacter</taxon>
    </lineage>
</organism>
<evidence type="ECO:0000313" key="3">
    <source>
        <dbReference type="EMBL" id="RXI29741.1"/>
    </source>
</evidence>
<gene>
    <name evidence="2" type="ORF">AELL_2257</name>
    <name evidence="3" type="ORF">CP962_10265</name>
</gene>
<reference evidence="2 4" key="2">
    <citation type="submission" date="2018-08" db="EMBL/GenBank/DDBJ databases">
        <title>Complete genome of the Arcobacter ellisii type strain LMG 26155.</title>
        <authorList>
            <person name="Miller W.G."/>
            <person name="Yee E."/>
            <person name="Bono J.L."/>
        </authorList>
    </citation>
    <scope>NUCLEOTIDE SEQUENCE [LARGE SCALE GENOMIC DNA]</scope>
    <source>
        <strain evidence="2 4">LMG 26155</strain>
    </source>
</reference>
<dbReference type="RefSeq" id="WP_118918043.1">
    <property type="nucleotide sequence ID" value="NZ_CP032097.1"/>
</dbReference>
<evidence type="ECO:0000313" key="4">
    <source>
        <dbReference type="Proteomes" id="UP000262582"/>
    </source>
</evidence>